<dbReference type="RefSeq" id="WP_063206356.1">
    <property type="nucleotide sequence ID" value="NZ_CP168967.1"/>
</dbReference>
<evidence type="ECO:0000313" key="8">
    <source>
        <dbReference type="Proteomes" id="UP000075799"/>
    </source>
</evidence>
<dbReference type="PANTHER" id="PTHR30308">
    <property type="entry name" value="TMRNA-BINDING COMPONENT OF TRANS-TRANSLATION TAGGING COMPLEX"/>
    <property type="match status" value="1"/>
</dbReference>
<evidence type="ECO:0000256" key="4">
    <source>
        <dbReference type="SAM" id="MobiDB-lite"/>
    </source>
</evidence>
<organism evidence="5 7">
    <name type="scientific">Bdellovibrio bacteriovorus</name>
    <dbReference type="NCBI Taxonomy" id="959"/>
    <lineage>
        <taxon>Bacteria</taxon>
        <taxon>Pseudomonadati</taxon>
        <taxon>Bdellovibrionota</taxon>
        <taxon>Bdellovibrionia</taxon>
        <taxon>Bdellovibrionales</taxon>
        <taxon>Pseudobdellovibrionaceae</taxon>
        <taxon>Bdellovibrio</taxon>
    </lineage>
</organism>
<dbReference type="OrthoDB" id="5294250at2"/>
<dbReference type="InterPro" id="IPR023620">
    <property type="entry name" value="SmpB"/>
</dbReference>
<evidence type="ECO:0000313" key="5">
    <source>
        <dbReference type="EMBL" id="KYG63349.1"/>
    </source>
</evidence>
<dbReference type="GO" id="GO:0003723">
    <property type="term" value="F:RNA binding"/>
    <property type="evidence" value="ECO:0007669"/>
    <property type="project" value="UniProtKB-UniRule"/>
</dbReference>
<proteinExistence type="inferred from homology"/>
<comment type="caution">
    <text evidence="5">The sequence shown here is derived from an EMBL/GenBank/DDBJ whole genome shotgun (WGS) entry which is preliminary data.</text>
</comment>
<dbReference type="Gene3D" id="2.40.280.10">
    <property type="match status" value="1"/>
</dbReference>
<reference evidence="7 8" key="1">
    <citation type="submission" date="2016-03" db="EMBL/GenBank/DDBJ databases">
        <authorList>
            <person name="Ploux O."/>
        </authorList>
    </citation>
    <scope>NUCLEOTIDE SEQUENCE [LARGE SCALE GENOMIC DNA]</scope>
    <source>
        <strain evidence="5 7">BER2</strain>
        <strain evidence="6 8">EC13</strain>
    </source>
</reference>
<name>A0A150WIN3_BDEBC</name>
<dbReference type="GO" id="GO:0005829">
    <property type="term" value="C:cytosol"/>
    <property type="evidence" value="ECO:0007669"/>
    <property type="project" value="TreeGrafter"/>
</dbReference>
<dbReference type="Proteomes" id="UP000075391">
    <property type="component" value="Unassembled WGS sequence"/>
</dbReference>
<protein>
    <recommendedName>
        <fullName evidence="3">SsrA-binding protein</fullName>
    </recommendedName>
    <alternativeName>
        <fullName evidence="3">Small protein B</fullName>
    </alternativeName>
</protein>
<accession>A0A150WIN3</accession>
<dbReference type="AlphaFoldDB" id="A0A150WIN3"/>
<comment type="similarity">
    <text evidence="3">Belongs to the SmpB family.</text>
</comment>
<dbReference type="NCBIfam" id="TIGR00086">
    <property type="entry name" value="smpB"/>
    <property type="match status" value="1"/>
</dbReference>
<sequence length="150" mass="17435">MSILIVQENKKARFDYTIVETYEAGLQLMGSEVKSLRNKDVQLKDSYISFRGDEAFLQNAHIAEYKASSYNNHAPERLRKLLLNRKELDEIFGALKEKGYSCVPLKIYFKNGRAKLEIALVKGKKTHDKREAIKKRDVSDQIRSSLRRNR</sequence>
<keyword evidence="1 3" id="KW-0963">Cytoplasm</keyword>
<gene>
    <name evidence="3" type="primary">smpB</name>
    <name evidence="5" type="ORF">AZI85_04765</name>
    <name evidence="6" type="ORF">AZI87_09805</name>
</gene>
<dbReference type="SUPFAM" id="SSF74982">
    <property type="entry name" value="Small protein B (SmpB)"/>
    <property type="match status" value="1"/>
</dbReference>
<dbReference type="PROSITE" id="PS01317">
    <property type="entry name" value="SSRP"/>
    <property type="match status" value="1"/>
</dbReference>
<dbReference type="HAMAP" id="MF_00023">
    <property type="entry name" value="SmpB"/>
    <property type="match status" value="1"/>
</dbReference>
<dbReference type="GO" id="GO:0070930">
    <property type="term" value="P:trans-translation-dependent protein tagging"/>
    <property type="evidence" value="ECO:0007669"/>
    <property type="project" value="TreeGrafter"/>
</dbReference>
<feature type="region of interest" description="Disordered" evidence="4">
    <location>
        <begin position="131"/>
        <end position="150"/>
    </location>
</feature>
<dbReference type="Proteomes" id="UP000075799">
    <property type="component" value="Unassembled WGS sequence"/>
</dbReference>
<evidence type="ECO:0000256" key="3">
    <source>
        <dbReference type="HAMAP-Rule" id="MF_00023"/>
    </source>
</evidence>
<dbReference type="Pfam" id="PF01668">
    <property type="entry name" value="SmpB"/>
    <property type="match status" value="1"/>
</dbReference>
<evidence type="ECO:0000256" key="2">
    <source>
        <dbReference type="ARBA" id="ARBA00022884"/>
    </source>
</evidence>
<evidence type="ECO:0000313" key="6">
    <source>
        <dbReference type="EMBL" id="KYG69465.1"/>
    </source>
</evidence>
<feature type="compositionally biased region" description="Basic and acidic residues" evidence="4">
    <location>
        <begin position="131"/>
        <end position="140"/>
    </location>
</feature>
<dbReference type="CDD" id="cd09294">
    <property type="entry name" value="SmpB"/>
    <property type="match status" value="1"/>
</dbReference>
<dbReference type="InterPro" id="IPR020081">
    <property type="entry name" value="SsrA-bd_prot_CS"/>
</dbReference>
<evidence type="ECO:0000256" key="1">
    <source>
        <dbReference type="ARBA" id="ARBA00022490"/>
    </source>
</evidence>
<dbReference type="EMBL" id="LUKD01000001">
    <property type="protein sequence ID" value="KYG69465.1"/>
    <property type="molecule type" value="Genomic_DNA"/>
</dbReference>
<comment type="subcellular location">
    <subcellularLocation>
        <location evidence="3">Cytoplasm</location>
    </subcellularLocation>
    <text evidence="3">The tmRNA-SmpB complex associates with stalled 70S ribosomes.</text>
</comment>
<dbReference type="GO" id="GO:0070929">
    <property type="term" value="P:trans-translation"/>
    <property type="evidence" value="ECO:0007669"/>
    <property type="project" value="UniProtKB-UniRule"/>
</dbReference>
<evidence type="ECO:0000313" key="7">
    <source>
        <dbReference type="Proteomes" id="UP000075391"/>
    </source>
</evidence>
<dbReference type="EMBL" id="LUKF01000014">
    <property type="protein sequence ID" value="KYG63349.1"/>
    <property type="molecule type" value="Genomic_DNA"/>
</dbReference>
<dbReference type="NCBIfam" id="NF003843">
    <property type="entry name" value="PRK05422.1"/>
    <property type="match status" value="1"/>
</dbReference>
<comment type="function">
    <text evidence="3">Required for rescue of stalled ribosomes mediated by trans-translation. Binds to transfer-messenger RNA (tmRNA), required for stable association of tmRNA with ribosomes. tmRNA and SmpB together mimic tRNA shape, replacing the anticodon stem-loop with SmpB. tmRNA is encoded by the ssrA gene; the 2 termini fold to resemble tRNA(Ala) and it encodes a 'tag peptide', a short internal open reading frame. During trans-translation Ala-aminoacylated tmRNA acts like a tRNA, entering the A-site of stalled ribosomes, displacing the stalled mRNA. The ribosome then switches to translate the ORF on the tmRNA; the nascent peptide is terminated with the 'tag peptide' encoded by the tmRNA and targeted for degradation. The ribosome is freed to recommence translation, which seems to be the essential function of trans-translation.</text>
</comment>
<dbReference type="InterPro" id="IPR000037">
    <property type="entry name" value="SsrA-bd_prot"/>
</dbReference>
<dbReference type="PANTHER" id="PTHR30308:SF2">
    <property type="entry name" value="SSRA-BINDING PROTEIN"/>
    <property type="match status" value="1"/>
</dbReference>
<keyword evidence="2 3" id="KW-0694">RNA-binding</keyword>